<proteinExistence type="inferred from homology"/>
<keyword evidence="7 16" id="KW-0808">Transferase</keyword>
<evidence type="ECO:0000256" key="9">
    <source>
        <dbReference type="ARBA" id="ARBA00022763"/>
    </source>
</evidence>
<comment type="subunit">
    <text evidence="3">Associates with DNA double-strand breaks.</text>
</comment>
<dbReference type="InterPro" id="IPR003152">
    <property type="entry name" value="FATC_dom"/>
</dbReference>
<keyword evidence="22" id="KW-1185">Reference proteome</keyword>
<dbReference type="PANTHER" id="PTHR37079:SF4">
    <property type="entry name" value="SERINE_THREONINE-PROTEIN KINASE ATM"/>
    <property type="match status" value="1"/>
</dbReference>
<dbReference type="GO" id="GO:0035556">
    <property type="term" value="P:intracellular signal transduction"/>
    <property type="evidence" value="ECO:0007669"/>
    <property type="project" value="UniProtKB-ARBA"/>
</dbReference>
<protein>
    <recommendedName>
        <fullName evidence="5 16">Serine/threonine-protein kinase Tel1</fullName>
        <ecNumber evidence="4 16">2.7.11.1</ecNumber>
    </recommendedName>
</protein>
<dbReference type="InterPro" id="IPR038980">
    <property type="entry name" value="ATM_plant"/>
</dbReference>
<comment type="function">
    <text evidence="13 16">Serine/threonine protein kinase which activates checkpoint signaling upon genotoxic stresses such as ionizing radiation (IR), ultraviolet light (UV), or DNA replication stalling, thereby acting as a DNA damage sensor. Recognizes the substrate consensus sequence [ST]-Q. Phosphorylates histone H2A to form H2AS128ph (gamma-H2A) at sites of DNA damage, involved in the regulation of DNA damage response mechanism. Required for the control of telomere length and genome stability.</text>
</comment>
<dbReference type="SMART" id="SM01343">
    <property type="entry name" value="FATC"/>
    <property type="match status" value="1"/>
</dbReference>
<gene>
    <name evidence="21" type="ORF">FOMPIDRAFT_1016319</name>
</gene>
<evidence type="ECO:0000259" key="20">
    <source>
        <dbReference type="PROSITE" id="PS51190"/>
    </source>
</evidence>
<dbReference type="STRING" id="743788.S8FQZ3"/>
<dbReference type="InterPro" id="IPR016024">
    <property type="entry name" value="ARM-type_fold"/>
</dbReference>
<dbReference type="FunCoup" id="S8FQZ3">
    <property type="interactions" value="190"/>
</dbReference>
<feature type="region of interest" description="Disordered" evidence="17">
    <location>
        <begin position="184"/>
        <end position="242"/>
    </location>
</feature>
<dbReference type="InterPro" id="IPR000403">
    <property type="entry name" value="PI3/4_kinase_cat_dom"/>
</dbReference>
<dbReference type="InterPro" id="IPR044107">
    <property type="entry name" value="PIKKc_ATM"/>
</dbReference>
<evidence type="ECO:0000256" key="7">
    <source>
        <dbReference type="ARBA" id="ARBA00022679"/>
    </source>
</evidence>
<dbReference type="Pfam" id="PF00454">
    <property type="entry name" value="PI3_PI4_kinase"/>
    <property type="match status" value="1"/>
</dbReference>
<feature type="domain" description="PI3K/PI4K catalytic" evidence="18">
    <location>
        <begin position="2568"/>
        <end position="2881"/>
    </location>
</feature>
<dbReference type="SMART" id="SM00146">
    <property type="entry name" value="PI3Kc"/>
    <property type="match status" value="1"/>
</dbReference>
<dbReference type="OrthoDB" id="381190at2759"/>
<keyword evidence="8 16" id="KW-0547">Nucleotide-binding</keyword>
<evidence type="ECO:0000256" key="13">
    <source>
        <dbReference type="ARBA" id="ARBA00025079"/>
    </source>
</evidence>
<dbReference type="SUPFAM" id="SSF48371">
    <property type="entry name" value="ARM repeat"/>
    <property type="match status" value="2"/>
</dbReference>
<dbReference type="eggNOG" id="KOG0892">
    <property type="taxonomic scope" value="Eukaryota"/>
</dbReference>
<evidence type="ECO:0000256" key="15">
    <source>
        <dbReference type="ARBA" id="ARBA00048679"/>
    </source>
</evidence>
<keyword evidence="16" id="KW-0158">Chromosome</keyword>
<keyword evidence="16" id="KW-0779">Telomere</keyword>
<evidence type="ECO:0000256" key="3">
    <source>
        <dbReference type="ARBA" id="ARBA00011370"/>
    </source>
</evidence>
<dbReference type="InterPro" id="IPR011009">
    <property type="entry name" value="Kinase-like_dom_sf"/>
</dbReference>
<evidence type="ECO:0000256" key="1">
    <source>
        <dbReference type="ARBA" id="ARBA00004123"/>
    </source>
</evidence>
<name>S8FQZ3_FOMSC</name>
<dbReference type="InterPro" id="IPR021668">
    <property type="entry name" value="TAN"/>
</dbReference>
<dbReference type="PANTHER" id="PTHR37079">
    <property type="entry name" value="SERINE/THREONINE-PROTEIN KINASE ATM"/>
    <property type="match status" value="1"/>
</dbReference>
<comment type="catalytic activity">
    <reaction evidence="14 16">
        <text>L-threonyl-[protein] + ATP = O-phospho-L-threonyl-[protein] + ADP + H(+)</text>
        <dbReference type="Rhea" id="RHEA:46608"/>
        <dbReference type="Rhea" id="RHEA-COMP:11060"/>
        <dbReference type="Rhea" id="RHEA-COMP:11605"/>
        <dbReference type="ChEBI" id="CHEBI:15378"/>
        <dbReference type="ChEBI" id="CHEBI:30013"/>
        <dbReference type="ChEBI" id="CHEBI:30616"/>
        <dbReference type="ChEBI" id="CHEBI:61977"/>
        <dbReference type="ChEBI" id="CHEBI:456216"/>
        <dbReference type="EC" id="2.7.11.1"/>
    </reaction>
</comment>
<dbReference type="InterPro" id="IPR018936">
    <property type="entry name" value="PI3/4_kinase_CS"/>
</dbReference>
<sequence length="2937" mass="328355">MGSTTIKNVLGLLKSEKVKDRQEGFAALQTFFAHASAVDNVDASGRGDAWVIIFGAVFNAVEKEKEAYAKKGDASSAAVKRRLADAASTVRWLVERSVMRMNGKVAKPVLSQLTKDIVDGNELLAPVALQYAKAIRCVLSYTPHLERLGEKAWVSLLQLSLNVVLGDRVKRNLKESDTFIEEKEGLLAGSDMEDSGEDGMPTPGPSSSRKRKVPTIKRETRRTPFSASPAPSRHPVTQEQTYPGDSSIHHDYLLALTAALSHVALNDCAIVTMYARGAWDGLLNMWGTKNQRMKQELVIVLQTLFPYYTAEPLDPTALPKVDYAKGVSRLWHLLSGEADSRWGVDGLILDRLRLEVRESRTDEAQPHPFVGSTYRFGWQFDSGHALAWTILELLSNCTAKLHALTESVHMMESSSHRVAGKRVKLENPIKSLLDLISHSSTSATRSYHLQSLLFFINDHWSILHEELQQEIISVLLQFVSFEDVSVQSWTFLCLAAIAHEVGSSPRTSTAANVGQESALYVTWDAIYAHAMRRTTVASVSRAACHAASVVMLHARELLTSQRLIAEVETLAKDLEVQGPGFPHDSVCAFMNLALRIASQDARLYRMQMEEKVLMWFLDTWRVDITSKTKLLPYTVADLLTLLEGICSFSTKSNLICEMLLPDTAIIRAAEDHCYTAVIRDFTLRARLPPPLRPSSEPGLSTGLNPNDCDVDFDDLAPPRSRERRISTFLMKITEDLCTAWEASKEVPGFVTAEKVRSNLDVAILCLSYEAVLSINGFQSARRAIQAACRLIQTIFPHVSEKRWTSDERSLMLQSLQPLILAQSEPSQEPMEILASPGPYTGIRQEVLRALHASTLALSAERKNRVRRQVQRVIFRSVDVQETFNDLLGVLKTALRVASGTPANIDSGSQAMDVDAEDDFGQPRTAQAMVVSAELSGASTAYMGLSSIEICMTSLAVVPILQSNSGQPTRDKDLAELVLGSDNSRLMDMASAYFSIIKTGTLSVSNSTMAAFLDLLRELWEQYAYARDERFHRFTLLFLHSTMAQWMDPATPSDICKSTRDLWKLVVTKSLLPKRRMTSWRGRDAVVRFLDANLALDPEERFWAPIADHIVDLGPSSATSQGEDGTEPVTITVLPASVLPTLGGDADIRIRFRASAASARMFARASELGQNPNTLYRDVLGYLTSNEHAFERMITRIVCLANIMIVSSAVRRGAYWNLLEGCLFAPEYANHTEAALAVVSESLGLSSLAELFEHYASQIASAICSSEKDFLTLPPRLLGFTERRQCAEAVFHAFTPANLLNDHREHGHKLLYSHCDAIHKSLTDGLLECFPEIVGYEIVILVGKSLAEDTPIPDDLALQLRRTLQALDEQTFDDYIRRTTDVIAATIVRTLGDQDISRSGPIFAGIEFSGFSEENSRVLDQLLQYRRVEEFQFHEPNVPLYSTEAVLKALRWFGAWIPEANEPSVTYHVIHQLFADMEHCPFINEQMRLLNSICVWIATRHSHFGDPTLLRTLMNLASTVIPQIDMARAAQSILQWSFEVYAQQTEDDTRLPDILVQLGSIAEDIKQCPLYRSSVTLGEDLARWIESTMQNLAQRGASRSQITRALASWPFSTSSPMLVQLRDHLTSLQISQLLSDASPSPNKFRLARRIHDLVSDHEGLDALFTNSDFWRLKQCIPSSDKLHEEDMDAFVLLLIHRGGAIRSPDSTMVNPTVREKHREFVSSSEQVGTRDAAQRAIVISLLERLDAASATHINLAYRTLRFVMSVYTPGKAASDSWCRKYSGDLQHLQAQPLALPITPFCELLQTLASSHFVQTSHHASTWITNLTLSLCGALAARNPFYGAIALILRSSATVAENTMPVLVHVLLEGERSARSANADDALRTALSDHFDEVLSFGDADVRCLRAIIDTVLHLRHFQPPGIRDSLAYETWLRVDYRLLAKNAVRCGAYTTALLFLELAAGEAGEHSPDNTSEDTLFDIYSRIDEPDGFYGIRSSNLNDFLIKRLHHEKQWETAFRYHGAALAARPADDVHSQGIVQSLHAFGFNRLAMTALGSTSSRRSGESESDMSYELGWRTGAWDLPDCRAGQYPGASLVDAIIRKSLLQEFTQLRGQGDEDLAGVRQTAQTLMCLRQIRWWKSDLLPALTQGADSQLGNSIRNTFDRIDGFESFDDAESVMATRISLIRARRQKEEREQIGELLSPTGRWLVDLERSCLLRLSRAARDAHRTQAALNAVTQAQVLGKHTVPEVEQEFSNVLWLMKEPRLAASLLQDTLSGMKERTAEDTGEEKAAHASLLARLGTWCAQASLDKPDTIVERYFDPATQLLSDKGDTLDPGQSATVFHQFAIFADHQYRSIANSPDVLRWRVYVDRKAEEVKLRQEEVQRAPAGSTQRKGLEHNLKKARQELQLDQARFKDSMDARDKFLGLAATNYSKCLAHSDAFDSESIIRLCSLWLANFERPDMYSGFESALQRVASHKFIFLAHQLAARLSSPTSSRTPSNRIQDVEQLWRASFQWAIYPKAKVPERGSHHIPEEIVIKGISNLRVPVITAYTPVDPSGNYEDCVWINHFDAMYSVAGGLNKPKITVCVGDDGQRYKQLYKGGDDLRQDAVMEQVFDLVNILLRRDRETRRRDLAVRGYQVIPLASQAGILEFVKDTTPLAAWLSDAHIRYRPGDLRPNEVLKKMRTKQSECNNDRTEMVNCFSSIRKKFGPIMRHYFTERHKEPLEWFTMRLKYSRSVATTSIVGHILGLGDRHMSNILMDNNTGEMVHIDLGIAFDQGKMLPIPERVPFRLTADVVDGLGTSGTQGVFQRCAEETLRVLRDESEVLFTVLEVFKHDPLHSWVASEVKMKRVQGSGHDSTLTGEAVRMMIGIDITSGTADVAADRALSAVRRRLDKTLSVEYTVNELVAEATDLGNLAQMYYGESNYPRHTLKGMEHY</sequence>
<comment type="similarity">
    <text evidence="2 16">Belongs to the PI3/PI4-kinase family. ATM subfamily.</text>
</comment>
<evidence type="ECO:0000256" key="17">
    <source>
        <dbReference type="SAM" id="MobiDB-lite"/>
    </source>
</evidence>
<dbReference type="Pfam" id="PF11640">
    <property type="entry name" value="TAN"/>
    <property type="match status" value="1"/>
</dbReference>
<evidence type="ECO:0000256" key="8">
    <source>
        <dbReference type="ARBA" id="ARBA00022741"/>
    </source>
</evidence>
<evidence type="ECO:0000256" key="10">
    <source>
        <dbReference type="ARBA" id="ARBA00022777"/>
    </source>
</evidence>
<dbReference type="InterPro" id="IPR036940">
    <property type="entry name" value="PI3/4_kinase_cat_sf"/>
</dbReference>
<dbReference type="PROSITE" id="PS00916">
    <property type="entry name" value="PI3_4_KINASE_2"/>
    <property type="match status" value="1"/>
</dbReference>
<dbReference type="Gene3D" id="1.10.1070.11">
    <property type="entry name" value="Phosphatidylinositol 3-/4-kinase, catalytic domain"/>
    <property type="match status" value="1"/>
</dbReference>
<dbReference type="SUPFAM" id="SSF56112">
    <property type="entry name" value="Protein kinase-like (PK-like)"/>
    <property type="match status" value="1"/>
</dbReference>
<keyword evidence="16" id="KW-0156">Chromatin regulator</keyword>
<evidence type="ECO:0000256" key="11">
    <source>
        <dbReference type="ARBA" id="ARBA00022840"/>
    </source>
</evidence>
<dbReference type="GO" id="GO:0106310">
    <property type="term" value="F:protein serine kinase activity"/>
    <property type="evidence" value="ECO:0007669"/>
    <property type="project" value="RHEA"/>
</dbReference>
<dbReference type="PROSITE" id="PS51190">
    <property type="entry name" value="FATC"/>
    <property type="match status" value="1"/>
</dbReference>
<evidence type="ECO:0000256" key="16">
    <source>
        <dbReference type="RuleBase" id="RU365027"/>
    </source>
</evidence>
<dbReference type="GO" id="GO:0006325">
    <property type="term" value="P:chromatin organization"/>
    <property type="evidence" value="ECO:0007669"/>
    <property type="project" value="UniProtKB-KW"/>
</dbReference>
<dbReference type="Pfam" id="PF02260">
    <property type="entry name" value="FATC"/>
    <property type="match status" value="1"/>
</dbReference>
<dbReference type="InterPro" id="IPR014009">
    <property type="entry name" value="PIK_FAT"/>
</dbReference>
<keyword evidence="10 16" id="KW-0418">Kinase</keyword>
<dbReference type="HOGENOM" id="CLU_000178_11_0_1"/>
<organism evidence="21 22">
    <name type="scientific">Fomitopsis schrenkii</name>
    <name type="common">Brown rot fungus</name>
    <dbReference type="NCBI Taxonomy" id="2126942"/>
    <lineage>
        <taxon>Eukaryota</taxon>
        <taxon>Fungi</taxon>
        <taxon>Dikarya</taxon>
        <taxon>Basidiomycota</taxon>
        <taxon>Agaricomycotina</taxon>
        <taxon>Agaricomycetes</taxon>
        <taxon>Polyporales</taxon>
        <taxon>Fomitopsis</taxon>
    </lineage>
</organism>
<keyword evidence="9 16" id="KW-0227">DNA damage</keyword>
<keyword evidence="11 16" id="KW-0067">ATP-binding</keyword>
<comment type="catalytic activity">
    <reaction evidence="15">
        <text>L-seryl-[protein] + ATP = O-phospho-L-seryl-[protein] + ADP + H(+)</text>
        <dbReference type="Rhea" id="RHEA:17989"/>
        <dbReference type="Rhea" id="RHEA-COMP:9863"/>
        <dbReference type="Rhea" id="RHEA-COMP:11604"/>
        <dbReference type="ChEBI" id="CHEBI:15378"/>
        <dbReference type="ChEBI" id="CHEBI:29999"/>
        <dbReference type="ChEBI" id="CHEBI:30616"/>
        <dbReference type="ChEBI" id="CHEBI:83421"/>
        <dbReference type="ChEBI" id="CHEBI:456216"/>
        <dbReference type="EC" id="2.7.11.1"/>
    </reaction>
</comment>
<evidence type="ECO:0000313" key="21">
    <source>
        <dbReference type="EMBL" id="EPT00680.1"/>
    </source>
</evidence>
<dbReference type="EC" id="2.7.11.1" evidence="4 16"/>
<dbReference type="Proteomes" id="UP000015241">
    <property type="component" value="Unassembled WGS sequence"/>
</dbReference>
<dbReference type="SMART" id="SM01342">
    <property type="entry name" value="TAN"/>
    <property type="match status" value="1"/>
</dbReference>
<reference evidence="21 22" key="1">
    <citation type="journal article" date="2012" name="Science">
        <title>The Paleozoic origin of enzymatic lignin decomposition reconstructed from 31 fungal genomes.</title>
        <authorList>
            <person name="Floudas D."/>
            <person name="Binder M."/>
            <person name="Riley R."/>
            <person name="Barry K."/>
            <person name="Blanchette R.A."/>
            <person name="Henrissat B."/>
            <person name="Martinez A.T."/>
            <person name="Otillar R."/>
            <person name="Spatafora J.W."/>
            <person name="Yadav J.S."/>
            <person name="Aerts A."/>
            <person name="Benoit I."/>
            <person name="Boyd A."/>
            <person name="Carlson A."/>
            <person name="Copeland A."/>
            <person name="Coutinho P.M."/>
            <person name="de Vries R.P."/>
            <person name="Ferreira P."/>
            <person name="Findley K."/>
            <person name="Foster B."/>
            <person name="Gaskell J."/>
            <person name="Glotzer D."/>
            <person name="Gorecki P."/>
            <person name="Heitman J."/>
            <person name="Hesse C."/>
            <person name="Hori C."/>
            <person name="Igarashi K."/>
            <person name="Jurgens J.A."/>
            <person name="Kallen N."/>
            <person name="Kersten P."/>
            <person name="Kohler A."/>
            <person name="Kuees U."/>
            <person name="Kumar T.K.A."/>
            <person name="Kuo A."/>
            <person name="LaButti K."/>
            <person name="Larrondo L.F."/>
            <person name="Lindquist E."/>
            <person name="Ling A."/>
            <person name="Lombard V."/>
            <person name="Lucas S."/>
            <person name="Lundell T."/>
            <person name="Martin R."/>
            <person name="McLaughlin D.J."/>
            <person name="Morgenstern I."/>
            <person name="Morin E."/>
            <person name="Murat C."/>
            <person name="Nagy L.G."/>
            <person name="Nolan M."/>
            <person name="Ohm R.A."/>
            <person name="Patyshakuliyeva A."/>
            <person name="Rokas A."/>
            <person name="Ruiz-Duenas F.J."/>
            <person name="Sabat G."/>
            <person name="Salamov A."/>
            <person name="Samejima M."/>
            <person name="Schmutz J."/>
            <person name="Slot J.C."/>
            <person name="St John F."/>
            <person name="Stenlid J."/>
            <person name="Sun H."/>
            <person name="Sun S."/>
            <person name="Syed K."/>
            <person name="Tsang A."/>
            <person name="Wiebenga A."/>
            <person name="Young D."/>
            <person name="Pisabarro A."/>
            <person name="Eastwood D.C."/>
            <person name="Martin F."/>
            <person name="Cullen D."/>
            <person name="Grigoriev I.V."/>
            <person name="Hibbett D.S."/>
        </authorList>
    </citation>
    <scope>NUCLEOTIDE SEQUENCE</scope>
    <source>
        <strain evidence="22">FP-58527</strain>
    </source>
</reference>
<evidence type="ECO:0000259" key="18">
    <source>
        <dbReference type="PROSITE" id="PS50290"/>
    </source>
</evidence>
<dbReference type="GO" id="GO:0005634">
    <property type="term" value="C:nucleus"/>
    <property type="evidence" value="ECO:0007669"/>
    <property type="project" value="UniProtKB-SubCell"/>
</dbReference>
<evidence type="ECO:0000256" key="6">
    <source>
        <dbReference type="ARBA" id="ARBA00022527"/>
    </source>
</evidence>
<dbReference type="GO" id="GO:0004674">
    <property type="term" value="F:protein serine/threonine kinase activity"/>
    <property type="evidence" value="ECO:0007669"/>
    <property type="project" value="UniProtKB-KW"/>
</dbReference>
<keyword evidence="6 16" id="KW-0723">Serine/threonine-protein kinase</keyword>
<feature type="domain" description="FATC" evidence="20">
    <location>
        <begin position="2895"/>
        <end position="2929"/>
    </location>
</feature>
<dbReference type="Gene3D" id="3.30.1010.10">
    <property type="entry name" value="Phosphatidylinositol 3-kinase Catalytic Subunit, Chain A, domain 4"/>
    <property type="match status" value="1"/>
</dbReference>
<comment type="subcellular location">
    <subcellularLocation>
        <location evidence="16">Chromosome</location>
        <location evidence="16">Telomere</location>
    </subcellularLocation>
    <subcellularLocation>
        <location evidence="1 16">Nucleus</location>
    </subcellularLocation>
</comment>
<evidence type="ECO:0000256" key="12">
    <source>
        <dbReference type="ARBA" id="ARBA00023242"/>
    </source>
</evidence>
<evidence type="ECO:0000313" key="22">
    <source>
        <dbReference type="Proteomes" id="UP000015241"/>
    </source>
</evidence>
<evidence type="ECO:0000256" key="2">
    <source>
        <dbReference type="ARBA" id="ARBA00010769"/>
    </source>
</evidence>
<evidence type="ECO:0000256" key="4">
    <source>
        <dbReference type="ARBA" id="ARBA00012513"/>
    </source>
</evidence>
<dbReference type="PROSITE" id="PS50290">
    <property type="entry name" value="PI3_4_KINASE_3"/>
    <property type="match status" value="1"/>
</dbReference>
<dbReference type="CDD" id="cd05171">
    <property type="entry name" value="PIKKc_ATM"/>
    <property type="match status" value="1"/>
</dbReference>
<dbReference type="PROSITE" id="PS51189">
    <property type="entry name" value="FAT"/>
    <property type="match status" value="1"/>
</dbReference>
<evidence type="ECO:0000256" key="5">
    <source>
        <dbReference type="ARBA" id="ARBA00014619"/>
    </source>
</evidence>
<dbReference type="GO" id="GO:0000781">
    <property type="term" value="C:chromosome, telomeric region"/>
    <property type="evidence" value="ECO:0007669"/>
    <property type="project" value="UniProtKB-SubCell"/>
</dbReference>
<evidence type="ECO:0000259" key="19">
    <source>
        <dbReference type="PROSITE" id="PS51189"/>
    </source>
</evidence>
<dbReference type="EMBL" id="KE504147">
    <property type="protein sequence ID" value="EPT00680.1"/>
    <property type="molecule type" value="Genomic_DNA"/>
</dbReference>
<accession>S8FQZ3</accession>
<dbReference type="GO" id="GO:0006281">
    <property type="term" value="P:DNA repair"/>
    <property type="evidence" value="ECO:0007669"/>
    <property type="project" value="InterPro"/>
</dbReference>
<keyword evidence="12 16" id="KW-0539">Nucleus</keyword>
<dbReference type="InParanoid" id="S8FQZ3"/>
<dbReference type="GO" id="GO:0005524">
    <property type="term" value="F:ATP binding"/>
    <property type="evidence" value="ECO:0007669"/>
    <property type="project" value="UniProtKB-KW"/>
</dbReference>
<feature type="domain" description="FAT" evidence="19">
    <location>
        <begin position="1937"/>
        <end position="2525"/>
    </location>
</feature>
<evidence type="ECO:0000256" key="14">
    <source>
        <dbReference type="ARBA" id="ARBA00047899"/>
    </source>
</evidence>